<dbReference type="STRING" id="1503054.WT74_00980"/>
<name>A0A107H5Y9_9BURK</name>
<dbReference type="InterPro" id="IPR013046">
    <property type="entry name" value="GpV/Gp45"/>
</dbReference>
<dbReference type="NCBIfam" id="TIGR01644">
    <property type="entry name" value="phage_P2_V"/>
    <property type="match status" value="1"/>
</dbReference>
<organism evidence="2">
    <name type="scientific">Burkholderia stagnalis</name>
    <dbReference type="NCBI Taxonomy" id="1503054"/>
    <lineage>
        <taxon>Bacteria</taxon>
        <taxon>Pseudomonadati</taxon>
        <taxon>Pseudomonadota</taxon>
        <taxon>Betaproteobacteria</taxon>
        <taxon>Burkholderiales</taxon>
        <taxon>Burkholderiaceae</taxon>
        <taxon>Burkholderia</taxon>
        <taxon>Burkholderia cepacia complex</taxon>
    </lineage>
</organism>
<dbReference type="RefSeq" id="WP_059960677.1">
    <property type="nucleotide sequence ID" value="NZ_LOZP01000032.1"/>
</dbReference>
<proteinExistence type="predicted"/>
<protein>
    <submittedName>
        <fullName evidence="2">Baseplate assembly protein</fullName>
    </submittedName>
</protein>
<evidence type="ECO:0000313" key="2">
    <source>
        <dbReference type="EMBL" id="KWA56462.1"/>
    </source>
</evidence>
<dbReference type="Proteomes" id="UP000068603">
    <property type="component" value="Unassembled WGS sequence"/>
</dbReference>
<dbReference type="AlphaFoldDB" id="A0A107H5Y9"/>
<dbReference type="InterPro" id="IPR037026">
    <property type="entry name" value="Vgr_OB-fold_dom_sf"/>
</dbReference>
<dbReference type="Gene3D" id="2.40.50.230">
    <property type="entry name" value="Gp5 N-terminal domain"/>
    <property type="match status" value="1"/>
</dbReference>
<gene>
    <name evidence="2" type="ORF">WT44_24970</name>
</gene>
<dbReference type="Pfam" id="PF04717">
    <property type="entry name" value="Phage_base_V"/>
    <property type="match status" value="1"/>
</dbReference>
<dbReference type="Gene3D" id="6.20.150.10">
    <property type="match status" value="1"/>
</dbReference>
<accession>A0A107H5Y9</accession>
<feature type="domain" description="Gp5/Type VI secretion system Vgr protein OB-fold" evidence="1">
    <location>
        <begin position="15"/>
        <end position="89"/>
    </location>
</feature>
<dbReference type="InterPro" id="IPR006531">
    <property type="entry name" value="Gp5/Vgr_OB"/>
</dbReference>
<sequence>MDANETQRQARNAVRKGTILAIDHARALCRVSVGDPDTDGGGLQTNWIPWIACAAGTTRDWLPPTVGEQVVLLCPMGDPAQGVALRGLFSDAAPAPASSPDTHTRVYPDGASIEYDHAAHALKASLPAGATVLVVAPESVVVQTKAATVQAETITLDAQQTTCTGAMTVKGPFAFEAGMTGTGGAGGGATMQIDGAATFTREVTSQGISLPHHKHREQGDGQLVSEPQ</sequence>
<dbReference type="EMBL" id="LPHB01000068">
    <property type="protein sequence ID" value="KWA56462.1"/>
    <property type="molecule type" value="Genomic_DNA"/>
</dbReference>
<comment type="caution">
    <text evidence="2">The sequence shown here is derived from an EMBL/GenBank/DDBJ whole genome shotgun (WGS) entry which is preliminary data.</text>
</comment>
<evidence type="ECO:0000259" key="1">
    <source>
        <dbReference type="Pfam" id="PF04717"/>
    </source>
</evidence>
<reference evidence="2 3" key="1">
    <citation type="submission" date="2015-11" db="EMBL/GenBank/DDBJ databases">
        <title>Expanding the genomic diversity of Burkholderia species for the development of highly accurate diagnostics.</title>
        <authorList>
            <person name="Sahl J."/>
            <person name="Keim P."/>
            <person name="Wagner D."/>
        </authorList>
    </citation>
    <scope>NUCLEOTIDE SEQUENCE [LARGE SCALE GENOMIC DNA]</scope>
    <source>
        <strain evidence="2 3">MSMB1960WGS</strain>
    </source>
</reference>
<evidence type="ECO:0000313" key="3">
    <source>
        <dbReference type="Proteomes" id="UP000068603"/>
    </source>
</evidence>